<name>A0ABP4FGM5_9ACTN</name>
<gene>
    <name evidence="2" type="ORF">GCM10009654_37440</name>
</gene>
<sequence>MAQGAVGLNGCPRFGTRVTPAAGLFPSPPLPTTGAGPRTPVAGAPARDDPGLAVDHRHHTPPARPGPPGGPRATTGGRGPESQEVRVRTLKRDV</sequence>
<evidence type="ECO:0000313" key="2">
    <source>
        <dbReference type="EMBL" id="GAA1176732.1"/>
    </source>
</evidence>
<keyword evidence="3" id="KW-1185">Reference proteome</keyword>
<protein>
    <submittedName>
        <fullName evidence="2">Uncharacterized protein</fullName>
    </submittedName>
</protein>
<reference evidence="3" key="1">
    <citation type="journal article" date="2019" name="Int. J. Syst. Evol. Microbiol.">
        <title>The Global Catalogue of Microorganisms (GCM) 10K type strain sequencing project: providing services to taxonomists for standard genome sequencing and annotation.</title>
        <authorList>
            <consortium name="The Broad Institute Genomics Platform"/>
            <consortium name="The Broad Institute Genome Sequencing Center for Infectious Disease"/>
            <person name="Wu L."/>
            <person name="Ma J."/>
        </authorList>
    </citation>
    <scope>NUCLEOTIDE SEQUENCE [LARGE SCALE GENOMIC DNA]</scope>
    <source>
        <strain evidence="3">JCM 12696</strain>
    </source>
</reference>
<dbReference type="EMBL" id="BAAAKV010000032">
    <property type="protein sequence ID" value="GAA1176732.1"/>
    <property type="molecule type" value="Genomic_DNA"/>
</dbReference>
<dbReference type="Proteomes" id="UP001501371">
    <property type="component" value="Unassembled WGS sequence"/>
</dbReference>
<proteinExistence type="predicted"/>
<feature type="region of interest" description="Disordered" evidence="1">
    <location>
        <begin position="1"/>
        <end position="94"/>
    </location>
</feature>
<accession>A0ABP4FGM5</accession>
<feature type="compositionally biased region" description="Basic and acidic residues" evidence="1">
    <location>
        <begin position="81"/>
        <end position="94"/>
    </location>
</feature>
<evidence type="ECO:0000313" key="3">
    <source>
        <dbReference type="Proteomes" id="UP001501371"/>
    </source>
</evidence>
<organism evidence="2 3">
    <name type="scientific">Streptomyces hebeiensis</name>
    <dbReference type="NCBI Taxonomy" id="229486"/>
    <lineage>
        <taxon>Bacteria</taxon>
        <taxon>Bacillati</taxon>
        <taxon>Actinomycetota</taxon>
        <taxon>Actinomycetes</taxon>
        <taxon>Kitasatosporales</taxon>
        <taxon>Streptomycetaceae</taxon>
        <taxon>Streptomyces</taxon>
    </lineage>
</organism>
<comment type="caution">
    <text evidence="2">The sequence shown here is derived from an EMBL/GenBank/DDBJ whole genome shotgun (WGS) entry which is preliminary data.</text>
</comment>
<evidence type="ECO:0000256" key="1">
    <source>
        <dbReference type="SAM" id="MobiDB-lite"/>
    </source>
</evidence>